<reference evidence="2" key="1">
    <citation type="journal article" date="2024" name="Int. J. Syst. Evol. Microbiol.">
        <title>Polycladomyces zharkentensis sp. nov., a novel thermophilic cellulose- and starch-degrading member of the Bacillota from a geothermal aquifer in Kazakhstan.</title>
        <authorList>
            <person name="Mashzhan A."/>
            <person name="Kistaubayeva A."/>
            <person name="Javier-Lopez R."/>
            <person name="Bissenova U."/>
            <person name="Bissenbay A."/>
            <person name="Birkeland N.K."/>
        </authorList>
    </citation>
    <scope>NUCLEOTIDE SEQUENCE</scope>
    <source>
        <strain evidence="2">ZKZ2T</strain>
    </source>
</reference>
<name>A0ABS2WGQ0_9BACL</name>
<organism evidence="2 3">
    <name type="scientific">Polycladomyces zharkentensis</name>
    <dbReference type="NCBI Taxonomy" id="2807616"/>
    <lineage>
        <taxon>Bacteria</taxon>
        <taxon>Bacillati</taxon>
        <taxon>Bacillota</taxon>
        <taxon>Bacilli</taxon>
        <taxon>Bacillales</taxon>
        <taxon>Thermoactinomycetaceae</taxon>
        <taxon>Polycladomyces</taxon>
    </lineage>
</organism>
<gene>
    <name evidence="2" type="ORF">JQC72_04255</name>
</gene>
<keyword evidence="1" id="KW-0472">Membrane</keyword>
<accession>A0ABS2WGQ0</accession>
<dbReference type="Proteomes" id="UP001177120">
    <property type="component" value="Unassembled WGS sequence"/>
</dbReference>
<protein>
    <submittedName>
        <fullName evidence="2">Uncharacterized protein</fullName>
    </submittedName>
</protein>
<keyword evidence="3" id="KW-1185">Reference proteome</keyword>
<dbReference type="RefSeq" id="WP_205493101.1">
    <property type="nucleotide sequence ID" value="NZ_JAFHAP010000004.1"/>
</dbReference>
<feature type="transmembrane region" description="Helical" evidence="1">
    <location>
        <begin position="42"/>
        <end position="59"/>
    </location>
</feature>
<comment type="caution">
    <text evidence="2">The sequence shown here is derived from an EMBL/GenBank/DDBJ whole genome shotgun (WGS) entry which is preliminary data.</text>
</comment>
<evidence type="ECO:0000313" key="2">
    <source>
        <dbReference type="EMBL" id="MBN2908733.1"/>
    </source>
</evidence>
<evidence type="ECO:0000256" key="1">
    <source>
        <dbReference type="SAM" id="Phobius"/>
    </source>
</evidence>
<sequence length="64" mass="7154">MRKGLIPVMLGTLVSALGVSLINRKRKNWFRTTRSAHPCGWGVFGFGLANILLGGIDLFRRRAR</sequence>
<keyword evidence="1" id="KW-0812">Transmembrane</keyword>
<evidence type="ECO:0000313" key="3">
    <source>
        <dbReference type="Proteomes" id="UP001177120"/>
    </source>
</evidence>
<dbReference type="EMBL" id="JAFHAP010000004">
    <property type="protein sequence ID" value="MBN2908733.1"/>
    <property type="molecule type" value="Genomic_DNA"/>
</dbReference>
<proteinExistence type="predicted"/>
<keyword evidence="1" id="KW-1133">Transmembrane helix</keyword>